<evidence type="ECO:0000313" key="1">
    <source>
        <dbReference type="EMBL" id="OSY40573.1"/>
    </source>
</evidence>
<accession>A0A1Y2MZF2</accession>
<gene>
    <name evidence="1" type="ORF">BG845_02648</name>
</gene>
<protein>
    <submittedName>
        <fullName evidence="1">Uncharacterized protein</fullName>
    </submittedName>
</protein>
<name>A0A1Y2MZF2_PSEAH</name>
<keyword evidence="2" id="KW-1185">Reference proteome</keyword>
<sequence>MANIDEVRAGIGAANQRATESLGALRHVRNAIEEAGAALSQQTYGTAQQDAEQARALFAAAAAKVDEVEQAVHVAMNAADDITARL</sequence>
<dbReference type="RefSeq" id="WP_085912901.1">
    <property type="nucleotide sequence ID" value="NZ_AP018920.1"/>
</dbReference>
<reference evidence="1 2" key="1">
    <citation type="submission" date="2016-09" db="EMBL/GenBank/DDBJ databases">
        <title>Pseudonocardia autotrophica DSM535, a candidate organism with high potential of specific P450 cytochromes.</title>
        <authorList>
            <person name="Grumaz C."/>
            <person name="Vainshtein Y."/>
            <person name="Kirstahler P."/>
            <person name="Sohn K."/>
        </authorList>
    </citation>
    <scope>NUCLEOTIDE SEQUENCE [LARGE SCALE GENOMIC DNA]</scope>
    <source>
        <strain evidence="1 2">DSM 535</strain>
    </source>
</reference>
<dbReference type="OrthoDB" id="3391820at2"/>
<comment type="caution">
    <text evidence="1">The sequence shown here is derived from an EMBL/GenBank/DDBJ whole genome shotgun (WGS) entry which is preliminary data.</text>
</comment>
<dbReference type="AlphaFoldDB" id="A0A1Y2MZF2"/>
<proteinExistence type="predicted"/>
<evidence type="ECO:0000313" key="2">
    <source>
        <dbReference type="Proteomes" id="UP000194360"/>
    </source>
</evidence>
<dbReference type="EMBL" id="MIGB01000012">
    <property type="protein sequence ID" value="OSY40573.1"/>
    <property type="molecule type" value="Genomic_DNA"/>
</dbReference>
<dbReference type="Proteomes" id="UP000194360">
    <property type="component" value="Unassembled WGS sequence"/>
</dbReference>
<dbReference type="STRING" id="2074.BG845_02648"/>
<organism evidence="1 2">
    <name type="scientific">Pseudonocardia autotrophica</name>
    <name type="common">Amycolata autotrophica</name>
    <name type="synonym">Nocardia autotrophica</name>
    <dbReference type="NCBI Taxonomy" id="2074"/>
    <lineage>
        <taxon>Bacteria</taxon>
        <taxon>Bacillati</taxon>
        <taxon>Actinomycetota</taxon>
        <taxon>Actinomycetes</taxon>
        <taxon>Pseudonocardiales</taxon>
        <taxon>Pseudonocardiaceae</taxon>
        <taxon>Pseudonocardia</taxon>
    </lineage>
</organism>